<evidence type="ECO:0000313" key="3">
    <source>
        <dbReference type="Proteomes" id="UP001500064"/>
    </source>
</evidence>
<dbReference type="Proteomes" id="UP001500064">
    <property type="component" value="Unassembled WGS sequence"/>
</dbReference>
<protein>
    <recommendedName>
        <fullName evidence="4">Radical SAM protein</fullName>
    </recommendedName>
</protein>
<feature type="compositionally biased region" description="Basic residues" evidence="1">
    <location>
        <begin position="412"/>
        <end position="422"/>
    </location>
</feature>
<feature type="compositionally biased region" description="Low complexity" evidence="1">
    <location>
        <begin position="401"/>
        <end position="411"/>
    </location>
</feature>
<feature type="compositionally biased region" description="Low complexity" evidence="1">
    <location>
        <begin position="423"/>
        <end position="442"/>
    </location>
</feature>
<proteinExistence type="predicted"/>
<comment type="caution">
    <text evidence="2">The sequence shown here is derived from an EMBL/GenBank/DDBJ whole genome shotgun (WGS) entry which is preliminary data.</text>
</comment>
<name>A0ABP4QKF0_9ACTN</name>
<dbReference type="InterPro" id="IPR007197">
    <property type="entry name" value="rSAM"/>
</dbReference>
<dbReference type="PANTHER" id="PTHR43324:SF1">
    <property type="entry name" value="RADICAL SAM CORE DOMAIN-CONTAINING PROTEIN"/>
    <property type="match status" value="1"/>
</dbReference>
<dbReference type="Gene3D" id="3.30.750.210">
    <property type="match status" value="1"/>
</dbReference>
<sequence>MSTTSRTTLLILDCYTVEPSGLGVPPYLSTYARAAYGALRSVQPRARVAYLTIDDVRWCLNGGRPYEQLPLSDRLTYSVTTNREEALRLLGDAALTVVIAGDAVPSVHLQAQNGSVEEIARALACTRGRRVLLGPLASYALADPAGYGGLFDTVHTHTLTSAGLSSGSRQAAPYERLAADRVDYCGLIEQLRWTPIAEIELYRGCTRRRFCDFCNEPVKAPTVDFRPVEDVLAEVAILHAAGVRHFRLGQQTCFFSYMNRDAGAIEKLLAGIRESAAPDLVTLHIDNADPLAVASPSGAKIARLVALYCTEGNCAPMGNRVLRPEGHHAQQPHLHPRHSLARGRAREPGRCARRPRWAERPAPRPEPDLRPARRDPPHPLREPRRADPDPGRRAAVPTASTSGRPAPTPARRSPRSRHRGRFPRPSTSRAGRPTSTTSSTSR</sequence>
<dbReference type="SUPFAM" id="SSF102114">
    <property type="entry name" value="Radical SAM enzymes"/>
    <property type="match status" value="1"/>
</dbReference>
<dbReference type="SFLD" id="SFLDS00029">
    <property type="entry name" value="Radical_SAM"/>
    <property type="match status" value="1"/>
</dbReference>
<dbReference type="InterPro" id="IPR058240">
    <property type="entry name" value="rSAM_sf"/>
</dbReference>
<accession>A0ABP4QKF0</accession>
<feature type="compositionally biased region" description="Basic and acidic residues" evidence="1">
    <location>
        <begin position="344"/>
        <end position="392"/>
    </location>
</feature>
<keyword evidence="3" id="KW-1185">Reference proteome</keyword>
<gene>
    <name evidence="2" type="ORF">GCM10009733_006590</name>
</gene>
<dbReference type="PANTHER" id="PTHR43324">
    <property type="match status" value="1"/>
</dbReference>
<dbReference type="EMBL" id="BAAAMU010000003">
    <property type="protein sequence ID" value="GAA1613190.1"/>
    <property type="molecule type" value="Genomic_DNA"/>
</dbReference>
<feature type="compositionally biased region" description="Basic residues" evidence="1">
    <location>
        <begin position="334"/>
        <end position="343"/>
    </location>
</feature>
<evidence type="ECO:0000256" key="1">
    <source>
        <dbReference type="SAM" id="MobiDB-lite"/>
    </source>
</evidence>
<reference evidence="3" key="1">
    <citation type="journal article" date="2019" name="Int. J. Syst. Evol. Microbiol.">
        <title>The Global Catalogue of Microorganisms (GCM) 10K type strain sequencing project: providing services to taxonomists for standard genome sequencing and annotation.</title>
        <authorList>
            <consortium name="The Broad Institute Genomics Platform"/>
            <consortium name="The Broad Institute Genome Sequencing Center for Infectious Disease"/>
            <person name="Wu L."/>
            <person name="Ma J."/>
        </authorList>
    </citation>
    <scope>NUCLEOTIDE SEQUENCE [LARGE SCALE GENOMIC DNA]</scope>
    <source>
        <strain evidence="3">JCM 13929</strain>
    </source>
</reference>
<evidence type="ECO:0008006" key="4">
    <source>
        <dbReference type="Google" id="ProtNLM"/>
    </source>
</evidence>
<dbReference type="RefSeq" id="WP_346101352.1">
    <property type="nucleotide sequence ID" value="NZ_BAAAMU010000003.1"/>
</dbReference>
<feature type="region of interest" description="Disordered" evidence="1">
    <location>
        <begin position="321"/>
        <end position="442"/>
    </location>
</feature>
<organism evidence="2 3">
    <name type="scientific">Nonomuraea maheshkhaliensis</name>
    <dbReference type="NCBI Taxonomy" id="419590"/>
    <lineage>
        <taxon>Bacteria</taxon>
        <taxon>Bacillati</taxon>
        <taxon>Actinomycetota</taxon>
        <taxon>Actinomycetes</taxon>
        <taxon>Streptosporangiales</taxon>
        <taxon>Streptosporangiaceae</taxon>
        <taxon>Nonomuraea</taxon>
    </lineage>
</organism>
<evidence type="ECO:0000313" key="2">
    <source>
        <dbReference type="EMBL" id="GAA1613190.1"/>
    </source>
</evidence>